<reference evidence="2" key="1">
    <citation type="submission" date="2018-06" db="EMBL/GenBank/DDBJ databases">
        <authorList>
            <person name="Zhirakovskaya E."/>
        </authorList>
    </citation>
    <scope>NUCLEOTIDE SEQUENCE</scope>
</reference>
<dbReference type="Pfam" id="PF12146">
    <property type="entry name" value="Hydrolase_4"/>
    <property type="match status" value="1"/>
</dbReference>
<evidence type="ECO:0000259" key="1">
    <source>
        <dbReference type="Pfam" id="PF12146"/>
    </source>
</evidence>
<feature type="domain" description="Serine aminopeptidase S33" evidence="1">
    <location>
        <begin position="37"/>
        <end position="298"/>
    </location>
</feature>
<dbReference type="InterPro" id="IPR029058">
    <property type="entry name" value="AB_hydrolase_fold"/>
</dbReference>
<dbReference type="GO" id="GO:0004622">
    <property type="term" value="F:phosphatidylcholine lysophospholipase activity"/>
    <property type="evidence" value="ECO:0007669"/>
    <property type="project" value="UniProtKB-EC"/>
</dbReference>
<dbReference type="AlphaFoldDB" id="A0A3B1AJH6"/>
<dbReference type="InterPro" id="IPR022742">
    <property type="entry name" value="Hydrolase_4"/>
</dbReference>
<organism evidence="2">
    <name type="scientific">hydrothermal vent metagenome</name>
    <dbReference type="NCBI Taxonomy" id="652676"/>
    <lineage>
        <taxon>unclassified sequences</taxon>
        <taxon>metagenomes</taxon>
        <taxon>ecological metagenomes</taxon>
    </lineage>
</organism>
<protein>
    <submittedName>
        <fullName evidence="2">Lysophospholipase L2</fullName>
        <ecNumber evidence="2">3.1.1.5</ecNumber>
    </submittedName>
</protein>
<proteinExistence type="predicted"/>
<dbReference type="InterPro" id="IPR051044">
    <property type="entry name" value="MAG_DAG_Lipase"/>
</dbReference>
<dbReference type="EC" id="3.1.1.5" evidence="2"/>
<dbReference type="EMBL" id="UOFW01000151">
    <property type="protein sequence ID" value="VAX06009.1"/>
    <property type="molecule type" value="Genomic_DNA"/>
</dbReference>
<evidence type="ECO:0000313" key="2">
    <source>
        <dbReference type="EMBL" id="VAX06009.1"/>
    </source>
</evidence>
<name>A0A3B1AJH6_9ZZZZ</name>
<dbReference type="Gene3D" id="3.40.50.1820">
    <property type="entry name" value="alpha/beta hydrolase"/>
    <property type="match status" value="1"/>
</dbReference>
<dbReference type="PANTHER" id="PTHR11614">
    <property type="entry name" value="PHOSPHOLIPASE-RELATED"/>
    <property type="match status" value="1"/>
</dbReference>
<keyword evidence="2" id="KW-0378">Hydrolase</keyword>
<sequence>MLWKDFPALGRQGQIKYLTMRDGTNLRTACWPSEDGSRGIIVLVNGHREYMEKYSEFISDFLKRDFAVYTLDNRGQGLSDRMLPDRSKSHAEIFDDFSDDLNEFISKTVMADPRAKDIPVFLVGHSMGGHLCLRYLHDYPGVIKKAVIMVPMIEFNLGNSVMSAVTKFIIRLASKIGFSTSFAFGQAAAFSKDRNLIRQKLLTHDKARYDVEVEIIEANPALYVGGATFGWLNNAMKSTQKIQSPGFLDKISIPILIALAGSDQVVKTPASAELFNGHDNFNVVTIEGARHEIYREKDKYRDQLWQEIDFFLGIK</sequence>
<gene>
    <name evidence="2" type="ORF">MNBD_ALPHA03-952</name>
</gene>
<accession>A0A3B1AJH6</accession>
<dbReference type="SUPFAM" id="SSF53474">
    <property type="entry name" value="alpha/beta-Hydrolases"/>
    <property type="match status" value="1"/>
</dbReference>